<feature type="region of interest" description="Disordered" evidence="2">
    <location>
        <begin position="217"/>
        <end position="239"/>
    </location>
</feature>
<keyword evidence="1" id="KW-0175">Coiled coil</keyword>
<dbReference type="GO" id="GO:0005524">
    <property type="term" value="F:ATP binding"/>
    <property type="evidence" value="ECO:0007669"/>
    <property type="project" value="InterPro"/>
</dbReference>
<reference evidence="5" key="1">
    <citation type="thesis" date="2020" institute="ProQuest LLC" country="789 East Eisenhower Parkway, Ann Arbor, MI, USA">
        <title>Comparative Genomics and Chromosome Evolution.</title>
        <authorList>
            <person name="Mudd A.B."/>
        </authorList>
    </citation>
    <scope>NUCLEOTIDE SEQUENCE</scope>
    <source>
        <strain evidence="5">237g6f4</strain>
        <tissue evidence="5">Blood</tissue>
    </source>
</reference>
<dbReference type="AlphaFoldDB" id="A0AAV7BLB1"/>
<dbReference type="SUPFAM" id="SSF50199">
    <property type="entry name" value="Staphylococcal nuclease"/>
    <property type="match status" value="1"/>
</dbReference>
<feature type="region of interest" description="Disordered" evidence="2">
    <location>
        <begin position="253"/>
        <end position="290"/>
    </location>
</feature>
<feature type="domain" description="Tudor" evidence="4">
    <location>
        <begin position="84"/>
        <end position="143"/>
    </location>
</feature>
<dbReference type="PANTHER" id="PTHR22948:SF73">
    <property type="entry name" value="SERINE_THREONINE-PROTEIN KINASE 31"/>
    <property type="match status" value="1"/>
</dbReference>
<dbReference type="PANTHER" id="PTHR22948">
    <property type="entry name" value="TUDOR DOMAIN CONTAINING PROTEIN"/>
    <property type="match status" value="1"/>
</dbReference>
<dbReference type="SUPFAM" id="SSF63748">
    <property type="entry name" value="Tudor/PWWP/MBT"/>
    <property type="match status" value="1"/>
</dbReference>
<dbReference type="PROSITE" id="PS50011">
    <property type="entry name" value="PROTEIN_KINASE_DOM"/>
    <property type="match status" value="1"/>
</dbReference>
<dbReference type="Gene3D" id="2.30.30.140">
    <property type="match status" value="1"/>
</dbReference>
<dbReference type="Gene3D" id="2.40.50.90">
    <property type="match status" value="1"/>
</dbReference>
<accession>A0AAV7BLB1</accession>
<evidence type="ECO:0000313" key="5">
    <source>
        <dbReference type="EMBL" id="KAG8573152.1"/>
    </source>
</evidence>
<dbReference type="Proteomes" id="UP000824782">
    <property type="component" value="Unassembled WGS sequence"/>
</dbReference>
<feature type="compositionally biased region" description="Basic and acidic residues" evidence="2">
    <location>
        <begin position="7"/>
        <end position="16"/>
    </location>
</feature>
<proteinExistence type="predicted"/>
<evidence type="ECO:0000259" key="4">
    <source>
        <dbReference type="PROSITE" id="PS50304"/>
    </source>
</evidence>
<dbReference type="PROSITE" id="PS50304">
    <property type="entry name" value="TUDOR"/>
    <property type="match status" value="1"/>
</dbReference>
<evidence type="ECO:0008006" key="7">
    <source>
        <dbReference type="Google" id="ProtNLM"/>
    </source>
</evidence>
<dbReference type="Pfam" id="PF00069">
    <property type="entry name" value="Pkinase"/>
    <property type="match status" value="1"/>
</dbReference>
<dbReference type="InterPro" id="IPR035437">
    <property type="entry name" value="SNase_OB-fold_sf"/>
</dbReference>
<dbReference type="Pfam" id="PF00567">
    <property type="entry name" value="TUDOR"/>
    <property type="match status" value="1"/>
</dbReference>
<evidence type="ECO:0000256" key="2">
    <source>
        <dbReference type="SAM" id="MobiDB-lite"/>
    </source>
</evidence>
<gene>
    <name evidence="5" type="ORF">GDO81_012308</name>
</gene>
<feature type="coiled-coil region" evidence="1">
    <location>
        <begin position="294"/>
        <end position="395"/>
    </location>
</feature>
<feature type="region of interest" description="Disordered" evidence="2">
    <location>
        <begin position="1"/>
        <end position="33"/>
    </location>
</feature>
<dbReference type="InterPro" id="IPR050621">
    <property type="entry name" value="Tudor_domain_containing"/>
</dbReference>
<sequence>VYVSSEGGREVVERGDSGAASWPRPPPNKMDGDTSYNKVEVVYVSYVEDAVTFWGQSMKKINDISEISESLAKFCPTMSTVFGTPDMHKVYGGMFSADKCWYRCKLLHVVNDEQCAVTYIDYGNTEILERSSIVELPEELQCPPIAQKYRLWGLQLQVSSDVEQGLKFLTQLIADKKVSVLQKAIYKDGTVVVQVSHEDLDIGEEVAKKGFAVRSRLNNSSPNGALESGDSPAPDRKPQFPWQVRNLERLPMREPKSLPMFSPSNSNSNRESTGKNGFRALRSPSNDINDVRSDQKFLEENKQLKDETKQLAEEVAQLKESNKQLKDENLQIMAEKKELLEESKKLKEEKEILSQKSIALDLQMQKMQLEIKNEKEIFERNINEMEIRLASAAGNKLKALAAKIDILKSMLLNSLQEVYGASCDGEDSADSVDSAFQEFYQWKQAKLEKFNTIRSDTDSSLGLLCTWLSNIEKFFDLRSNISLGSCDVVLDIDSILEKVDCCVSKELEISLVEPDEEDRKIIANAYSRVVKLIFEETRLISALQAKYLSSVEFKKNMSEWINKNPNVDDLITIKKTLKGYKADLRWKLHVSSTMEESDEYNAKAHGEVKDEIATVRSKIFQEIQREQEEYALLSTLVQKWFPELPLLYSDVGITSYMSSGGLLSGSMERVLFDAEPLKELSNKRPLVHTQVQGHKVLLKGYSVGVDTEEQVIIRASKYHNAWAQQKEESGIMQLLYLFFCKHDPMVYLMVPFYPGESLACIQANEKLSPYETMRVMRGVAQGLHTLHASDIIIGSLHENNVFAVNRDRGIVGDFDFTRDAEQRSSATSICFPLLTAPEVKLGQPASASSDVYAYGILLLWKTKIFYTNPTELLI</sequence>
<keyword evidence="6" id="KW-1185">Reference proteome</keyword>
<name>A0AAV7BLB1_ENGPU</name>
<dbReference type="SMART" id="SM00333">
    <property type="entry name" value="TUDOR"/>
    <property type="match status" value="1"/>
</dbReference>
<dbReference type="SUPFAM" id="SSF56112">
    <property type="entry name" value="Protein kinase-like (PK-like)"/>
    <property type="match status" value="1"/>
</dbReference>
<comment type="caution">
    <text evidence="5">The sequence shown here is derived from an EMBL/GenBank/DDBJ whole genome shotgun (WGS) entry which is preliminary data.</text>
</comment>
<dbReference type="EMBL" id="WNYA01000005">
    <property type="protein sequence ID" value="KAG8573152.1"/>
    <property type="molecule type" value="Genomic_DNA"/>
</dbReference>
<feature type="compositionally biased region" description="Polar residues" evidence="2">
    <location>
        <begin position="262"/>
        <end position="275"/>
    </location>
</feature>
<evidence type="ECO:0000256" key="1">
    <source>
        <dbReference type="SAM" id="Coils"/>
    </source>
</evidence>
<dbReference type="CDD" id="cd20430">
    <property type="entry name" value="Tudor_TDRD8"/>
    <property type="match status" value="1"/>
</dbReference>
<dbReference type="Gene3D" id="1.10.510.10">
    <property type="entry name" value="Transferase(Phosphotransferase) domain 1"/>
    <property type="match status" value="1"/>
</dbReference>
<organism evidence="5 6">
    <name type="scientific">Engystomops pustulosus</name>
    <name type="common">Tungara frog</name>
    <name type="synonym">Physalaemus pustulosus</name>
    <dbReference type="NCBI Taxonomy" id="76066"/>
    <lineage>
        <taxon>Eukaryota</taxon>
        <taxon>Metazoa</taxon>
        <taxon>Chordata</taxon>
        <taxon>Craniata</taxon>
        <taxon>Vertebrata</taxon>
        <taxon>Euteleostomi</taxon>
        <taxon>Amphibia</taxon>
        <taxon>Batrachia</taxon>
        <taxon>Anura</taxon>
        <taxon>Neobatrachia</taxon>
        <taxon>Hyloidea</taxon>
        <taxon>Leptodactylidae</taxon>
        <taxon>Leiuperinae</taxon>
        <taxon>Engystomops</taxon>
    </lineage>
</organism>
<evidence type="ECO:0000313" key="6">
    <source>
        <dbReference type="Proteomes" id="UP000824782"/>
    </source>
</evidence>
<protein>
    <recommendedName>
        <fullName evidence="7">Serine/threonine kinase 31</fullName>
    </recommendedName>
</protein>
<dbReference type="GO" id="GO:0004672">
    <property type="term" value="F:protein kinase activity"/>
    <property type="evidence" value="ECO:0007669"/>
    <property type="project" value="InterPro"/>
</dbReference>
<dbReference type="InterPro" id="IPR047383">
    <property type="entry name" value="Tudor_TDRD8"/>
</dbReference>
<dbReference type="InterPro" id="IPR011009">
    <property type="entry name" value="Kinase-like_dom_sf"/>
</dbReference>
<dbReference type="InterPro" id="IPR002999">
    <property type="entry name" value="Tudor"/>
</dbReference>
<dbReference type="InterPro" id="IPR000719">
    <property type="entry name" value="Prot_kinase_dom"/>
</dbReference>
<dbReference type="FunFam" id="2.30.30.140:FF:000018">
    <property type="entry name" value="Serine/threonine-protein kinase 31"/>
    <property type="match status" value="1"/>
</dbReference>
<evidence type="ECO:0000259" key="3">
    <source>
        <dbReference type="PROSITE" id="PS50011"/>
    </source>
</evidence>
<feature type="non-terminal residue" evidence="5">
    <location>
        <position position="1"/>
    </location>
</feature>
<feature type="domain" description="Protein kinase" evidence="3">
    <location>
        <begin position="656"/>
        <end position="874"/>
    </location>
</feature>